<name>A0A363UK84_9GAMM</name>
<comment type="caution">
    <text evidence="9">The sequence shown here is derived from an EMBL/GenBank/DDBJ whole genome shotgun (WGS) entry which is preliminary data.</text>
</comment>
<organism evidence="9 10">
    <name type="scientific">Abyssibacter profundi</name>
    <dbReference type="NCBI Taxonomy" id="2182787"/>
    <lineage>
        <taxon>Bacteria</taxon>
        <taxon>Pseudomonadati</taxon>
        <taxon>Pseudomonadota</taxon>
        <taxon>Gammaproteobacteria</taxon>
        <taxon>Chromatiales</taxon>
        <taxon>Oceanococcaceae</taxon>
        <taxon>Abyssibacter</taxon>
    </lineage>
</organism>
<comment type="function">
    <text evidence="1">DNA-dependent ATPase that plays important roles in cellular responses to stalled DNA replication processes.</text>
</comment>
<dbReference type="GO" id="GO:0006261">
    <property type="term" value="P:DNA-templated DNA replication"/>
    <property type="evidence" value="ECO:0007669"/>
    <property type="project" value="TreeGrafter"/>
</dbReference>
<dbReference type="GO" id="GO:0003677">
    <property type="term" value="F:DNA binding"/>
    <property type="evidence" value="ECO:0007669"/>
    <property type="project" value="InterPro"/>
</dbReference>
<dbReference type="SUPFAM" id="SSF52540">
    <property type="entry name" value="P-loop containing nucleoside triphosphate hydrolases"/>
    <property type="match status" value="1"/>
</dbReference>
<dbReference type="RefSeq" id="WP_109720425.1">
    <property type="nucleotide sequence ID" value="NZ_QEQK01000008.1"/>
</dbReference>
<protein>
    <recommendedName>
        <fullName evidence="3">Replication-associated recombination protein A</fullName>
    </recommendedName>
</protein>
<keyword evidence="10" id="KW-1185">Reference proteome</keyword>
<dbReference type="AlphaFoldDB" id="A0A363UK84"/>
<dbReference type="InterPro" id="IPR027417">
    <property type="entry name" value="P-loop_NTPase"/>
</dbReference>
<evidence type="ECO:0000259" key="8">
    <source>
        <dbReference type="SMART" id="SM00382"/>
    </source>
</evidence>
<feature type="region of interest" description="Disordered" evidence="7">
    <location>
        <begin position="371"/>
        <end position="390"/>
    </location>
</feature>
<dbReference type="CDD" id="cd18139">
    <property type="entry name" value="HLD_clamp_RarA"/>
    <property type="match status" value="1"/>
</dbReference>
<sequence length="419" mass="44996">MSDPRPLPERMRPQALDDVIGQDHLVGPEGSLRHALAAGHLRSMVFWGPPGTGKTTLARLVAQQAGLPFFGLSAVTAGLKDLRAAFAGATAEAPVVIFLDEIHRFNKAQQDALLPVVEAGAVVLVGATTENPSFEINRALLSRVQVYVVRSLEPASLEQLLARALQQAYPAMQLSDEGRDSLVSLADGDARRALHLLEAAAASAQAEPATTITPTHLEASLGTALRAFDRGGDVFYEQISALHKSVRGSDPDAAIYWFARMIDGGCDPMYVGRRLVRMASEDLGNADPRALTVAVDACAAFERLGSPEGELALAQAVLYLASAPKSNAAYVAYKAALKEVRRSGSRPVPMHLRNAPTGMMKSMGYGSEYRYDPDEPGGHAQGQTYLPDGLQSTRFYTPRASGLELRIRERLDRLRSGGQ</sequence>
<dbReference type="Gene3D" id="1.20.272.10">
    <property type="match status" value="1"/>
</dbReference>
<dbReference type="SUPFAM" id="SSF48019">
    <property type="entry name" value="post-AAA+ oligomerization domain-like"/>
    <property type="match status" value="1"/>
</dbReference>
<evidence type="ECO:0000313" key="10">
    <source>
        <dbReference type="Proteomes" id="UP000251800"/>
    </source>
</evidence>
<comment type="similarity">
    <text evidence="2">Belongs to the AAA ATPase family. RarA/MGS1/WRNIP1 subfamily.</text>
</comment>
<evidence type="ECO:0000256" key="5">
    <source>
        <dbReference type="ARBA" id="ARBA00022741"/>
    </source>
</evidence>
<dbReference type="Gene3D" id="3.40.50.300">
    <property type="entry name" value="P-loop containing nucleotide triphosphate hydrolases"/>
    <property type="match status" value="1"/>
</dbReference>
<dbReference type="Gene3D" id="1.10.8.60">
    <property type="match status" value="1"/>
</dbReference>
<dbReference type="InterPro" id="IPR051314">
    <property type="entry name" value="AAA_ATPase_RarA/MGS1/WRNIP1"/>
</dbReference>
<evidence type="ECO:0000313" key="9">
    <source>
        <dbReference type="EMBL" id="PWN55814.1"/>
    </source>
</evidence>
<dbReference type="SMART" id="SM00382">
    <property type="entry name" value="AAA"/>
    <property type="match status" value="1"/>
</dbReference>
<reference evidence="9 10" key="1">
    <citation type="submission" date="2018-05" db="EMBL/GenBank/DDBJ databases">
        <title>Abyssibacter profundi OUC007T gen. nov., sp. nov, a marine bacterium isolated from seawater of the Mariana Trench.</title>
        <authorList>
            <person name="Zhou S."/>
        </authorList>
    </citation>
    <scope>NUCLEOTIDE SEQUENCE [LARGE SCALE GENOMIC DNA]</scope>
    <source>
        <strain evidence="9 10">OUC007</strain>
    </source>
</reference>
<keyword evidence="5" id="KW-0547">Nucleotide-binding</keyword>
<dbReference type="Pfam" id="PF00004">
    <property type="entry name" value="AAA"/>
    <property type="match status" value="1"/>
</dbReference>
<dbReference type="Gene3D" id="1.10.3710.10">
    <property type="entry name" value="DNA polymerase III clamp loader subunits, C-terminal domain"/>
    <property type="match status" value="1"/>
</dbReference>
<dbReference type="InterPro" id="IPR003959">
    <property type="entry name" value="ATPase_AAA_core"/>
</dbReference>
<dbReference type="GO" id="GO:0017116">
    <property type="term" value="F:single-stranded DNA helicase activity"/>
    <property type="evidence" value="ECO:0007669"/>
    <property type="project" value="TreeGrafter"/>
</dbReference>
<dbReference type="InterPro" id="IPR003593">
    <property type="entry name" value="AAA+_ATPase"/>
</dbReference>
<evidence type="ECO:0000256" key="7">
    <source>
        <dbReference type="SAM" id="MobiDB-lite"/>
    </source>
</evidence>
<dbReference type="InterPro" id="IPR008921">
    <property type="entry name" value="DNA_pol3_clamp-load_cplx_C"/>
</dbReference>
<dbReference type="GO" id="GO:0000731">
    <property type="term" value="P:DNA synthesis involved in DNA repair"/>
    <property type="evidence" value="ECO:0007669"/>
    <property type="project" value="TreeGrafter"/>
</dbReference>
<dbReference type="InterPro" id="IPR021886">
    <property type="entry name" value="MgsA_C"/>
</dbReference>
<accession>A0A363UK84</accession>
<dbReference type="PANTHER" id="PTHR13779">
    <property type="entry name" value="WERNER HELICASE-INTERACTING PROTEIN 1 FAMILY MEMBER"/>
    <property type="match status" value="1"/>
</dbReference>
<evidence type="ECO:0000256" key="6">
    <source>
        <dbReference type="ARBA" id="ARBA00022840"/>
    </source>
</evidence>
<dbReference type="PANTHER" id="PTHR13779:SF7">
    <property type="entry name" value="ATPASE WRNIP1"/>
    <property type="match status" value="1"/>
</dbReference>
<evidence type="ECO:0000256" key="2">
    <source>
        <dbReference type="ARBA" id="ARBA00008959"/>
    </source>
</evidence>
<dbReference type="FunFam" id="1.20.272.10:FF:000001">
    <property type="entry name" value="Putative AAA family ATPase"/>
    <property type="match status" value="1"/>
</dbReference>
<dbReference type="FunFam" id="3.40.50.300:FF:000137">
    <property type="entry name" value="Replication-associated recombination protein A"/>
    <property type="match status" value="1"/>
</dbReference>
<dbReference type="Pfam" id="PF12002">
    <property type="entry name" value="MgsA_C"/>
    <property type="match status" value="1"/>
</dbReference>
<dbReference type="GO" id="GO:0016887">
    <property type="term" value="F:ATP hydrolysis activity"/>
    <property type="evidence" value="ECO:0007669"/>
    <property type="project" value="InterPro"/>
</dbReference>
<dbReference type="InterPro" id="IPR032423">
    <property type="entry name" value="AAA_assoc_2"/>
</dbReference>
<dbReference type="EMBL" id="QEQK01000008">
    <property type="protein sequence ID" value="PWN55814.1"/>
    <property type="molecule type" value="Genomic_DNA"/>
</dbReference>
<feature type="domain" description="AAA+ ATPase" evidence="8">
    <location>
        <begin position="40"/>
        <end position="152"/>
    </location>
</feature>
<keyword evidence="6" id="KW-0067">ATP-binding</keyword>
<dbReference type="CDD" id="cd00009">
    <property type="entry name" value="AAA"/>
    <property type="match status" value="1"/>
</dbReference>
<gene>
    <name evidence="9" type="ORF">DEH80_10345</name>
</gene>
<evidence type="ECO:0000256" key="3">
    <source>
        <dbReference type="ARBA" id="ARBA00020776"/>
    </source>
</evidence>
<dbReference type="Proteomes" id="UP000251800">
    <property type="component" value="Unassembled WGS sequence"/>
</dbReference>
<dbReference type="OrthoDB" id="9778364at2"/>
<dbReference type="GO" id="GO:0005524">
    <property type="term" value="F:ATP binding"/>
    <property type="evidence" value="ECO:0007669"/>
    <property type="project" value="UniProtKB-KW"/>
</dbReference>
<dbReference type="GO" id="GO:0008047">
    <property type="term" value="F:enzyme activator activity"/>
    <property type="evidence" value="ECO:0007669"/>
    <property type="project" value="TreeGrafter"/>
</dbReference>
<proteinExistence type="inferred from homology"/>
<evidence type="ECO:0000256" key="4">
    <source>
        <dbReference type="ARBA" id="ARBA00022705"/>
    </source>
</evidence>
<evidence type="ECO:0000256" key="1">
    <source>
        <dbReference type="ARBA" id="ARBA00002393"/>
    </source>
</evidence>
<dbReference type="Pfam" id="PF16193">
    <property type="entry name" value="AAA_assoc_2"/>
    <property type="match status" value="1"/>
</dbReference>
<keyword evidence="4" id="KW-0235">DNA replication</keyword>